<evidence type="ECO:0000259" key="1">
    <source>
        <dbReference type="Pfam" id="PF01575"/>
    </source>
</evidence>
<dbReference type="AlphaFoldDB" id="A0A1H1KFS6"/>
<dbReference type="EMBL" id="FNKX01000004">
    <property type="protein sequence ID" value="SDR61198.1"/>
    <property type="molecule type" value="Genomic_DNA"/>
</dbReference>
<evidence type="ECO:0000313" key="3">
    <source>
        <dbReference type="Proteomes" id="UP000199365"/>
    </source>
</evidence>
<reference evidence="3" key="1">
    <citation type="submission" date="2016-10" db="EMBL/GenBank/DDBJ databases">
        <authorList>
            <person name="Varghese N."/>
            <person name="Submissions S."/>
        </authorList>
    </citation>
    <scope>NUCLEOTIDE SEQUENCE [LARGE SCALE GENOMIC DNA]</scope>
    <source>
        <strain evidence="3">DUS833</strain>
    </source>
</reference>
<dbReference type="PANTHER" id="PTHR43664:SF1">
    <property type="entry name" value="BETA-METHYLMALYL-COA DEHYDRATASE"/>
    <property type="match status" value="1"/>
</dbReference>
<dbReference type="Gene3D" id="3.10.129.10">
    <property type="entry name" value="Hotdog Thioesterase"/>
    <property type="match status" value="1"/>
</dbReference>
<organism evidence="2 3">
    <name type="scientific">Paraburkholderia tuberum</name>
    <dbReference type="NCBI Taxonomy" id="157910"/>
    <lineage>
        <taxon>Bacteria</taxon>
        <taxon>Pseudomonadati</taxon>
        <taxon>Pseudomonadota</taxon>
        <taxon>Betaproteobacteria</taxon>
        <taxon>Burkholderiales</taxon>
        <taxon>Burkholderiaceae</taxon>
        <taxon>Paraburkholderia</taxon>
    </lineage>
</organism>
<name>A0A1H1KFS6_9BURK</name>
<dbReference type="InterPro" id="IPR052342">
    <property type="entry name" value="MCH/BMMD"/>
</dbReference>
<dbReference type="InterPro" id="IPR002539">
    <property type="entry name" value="MaoC-like_dom"/>
</dbReference>
<dbReference type="SUPFAM" id="SSF54637">
    <property type="entry name" value="Thioesterase/thiol ester dehydrase-isomerase"/>
    <property type="match status" value="1"/>
</dbReference>
<keyword evidence="3" id="KW-1185">Reference proteome</keyword>
<protein>
    <submittedName>
        <fullName evidence="2">Acyl dehydratase</fullName>
    </submittedName>
</protein>
<dbReference type="Pfam" id="PF01575">
    <property type="entry name" value="MaoC_dehydratas"/>
    <property type="match status" value="1"/>
</dbReference>
<proteinExistence type="predicted"/>
<dbReference type="InterPro" id="IPR029069">
    <property type="entry name" value="HotDog_dom_sf"/>
</dbReference>
<dbReference type="Proteomes" id="UP000199365">
    <property type="component" value="Unassembled WGS sequence"/>
</dbReference>
<evidence type="ECO:0000313" key="2">
    <source>
        <dbReference type="EMBL" id="SDR61198.1"/>
    </source>
</evidence>
<dbReference type="RefSeq" id="WP_090812175.1">
    <property type="nucleotide sequence ID" value="NZ_FNKX01000004.1"/>
</dbReference>
<sequence>MKTDLYFEDVVIDEVMTSPARTITPDDIAAFCALTEDFHPLHTDAEYAKSRGFSGLIAHGLYGLALMEGLKTSMKLYENTSIASLGWDAVRFRQPVLAGDTVRVSFNVIDKRLSSKPGRGVLTEAVRLLNQCDEVVIDARHAALVLSRHA</sequence>
<dbReference type="PANTHER" id="PTHR43664">
    <property type="entry name" value="MONOAMINE OXIDASE-RELATED"/>
    <property type="match status" value="1"/>
</dbReference>
<accession>A0A1H1KFS6</accession>
<gene>
    <name evidence="2" type="ORF">SAMN05445850_7609</name>
</gene>
<feature type="domain" description="MaoC-like" evidence="1">
    <location>
        <begin position="14"/>
        <end position="118"/>
    </location>
</feature>
<dbReference type="STRING" id="157910.SAMN05445850_7609"/>